<keyword evidence="1" id="KW-0472">Membrane</keyword>
<dbReference type="STRING" id="1192034.CAP_0989"/>
<evidence type="ECO:0000256" key="1">
    <source>
        <dbReference type="SAM" id="Phobius"/>
    </source>
</evidence>
<proteinExistence type="predicted"/>
<dbReference type="EMBL" id="ASRX01000119">
    <property type="protein sequence ID" value="EYF00260.1"/>
    <property type="molecule type" value="Genomic_DNA"/>
</dbReference>
<comment type="caution">
    <text evidence="2">The sequence shown here is derived from an EMBL/GenBank/DDBJ whole genome shotgun (WGS) entry which is preliminary data.</text>
</comment>
<organism evidence="2 3">
    <name type="scientific">Chondromyces apiculatus DSM 436</name>
    <dbReference type="NCBI Taxonomy" id="1192034"/>
    <lineage>
        <taxon>Bacteria</taxon>
        <taxon>Pseudomonadati</taxon>
        <taxon>Myxococcota</taxon>
        <taxon>Polyangia</taxon>
        <taxon>Polyangiales</taxon>
        <taxon>Polyangiaceae</taxon>
        <taxon>Chondromyces</taxon>
    </lineage>
</organism>
<dbReference type="RefSeq" id="WP_044251780.1">
    <property type="nucleotide sequence ID" value="NZ_ASRX01000119.1"/>
</dbReference>
<evidence type="ECO:0000313" key="3">
    <source>
        <dbReference type="Proteomes" id="UP000019678"/>
    </source>
</evidence>
<feature type="transmembrane region" description="Helical" evidence="1">
    <location>
        <begin position="119"/>
        <end position="140"/>
    </location>
</feature>
<sequence>MKDDDLLRALGRAAREDDLLADPRWDALAAGELSEREVEALKALSRGDPEALGAFEAFEPVAAEVREAAAARARAMLQERPVGSVGSVGAEDAGGARGARGTRGARGAEVVRLPGRRKLLASVLAGAAAMAAAAVVWVMAGSGARDGLPVYALAVLGGEQTERHGGPPEAEGPPRIGPGSRLEIVLRPVTPAQVPVAVRGFLVSGGDVAAGGGRPWEPPVEISAEGSVRIAGSREALFPGVAPGEITLVLAVGRPEALPADAARAVAMSGAAAPSESAAAPSESAAVQVFRARVTLVSGGQ</sequence>
<evidence type="ECO:0000313" key="2">
    <source>
        <dbReference type="EMBL" id="EYF00260.1"/>
    </source>
</evidence>
<protein>
    <submittedName>
        <fullName evidence="2">Uncharacterized protein</fullName>
    </submittedName>
</protein>
<dbReference type="OrthoDB" id="5520677at2"/>
<dbReference type="eggNOG" id="ENOG5032J3A">
    <property type="taxonomic scope" value="Bacteria"/>
</dbReference>
<name>A0A017SUH0_9BACT</name>
<keyword evidence="3" id="KW-1185">Reference proteome</keyword>
<gene>
    <name evidence="2" type="ORF">CAP_0989</name>
</gene>
<accession>A0A017SUH0</accession>
<keyword evidence="1" id="KW-0812">Transmembrane</keyword>
<reference evidence="2 3" key="1">
    <citation type="submission" date="2013-05" db="EMBL/GenBank/DDBJ databases">
        <title>Genome assembly of Chondromyces apiculatus DSM 436.</title>
        <authorList>
            <person name="Sharma G."/>
            <person name="Khatri I."/>
            <person name="Kaur C."/>
            <person name="Mayilraj S."/>
            <person name="Subramanian S."/>
        </authorList>
    </citation>
    <scope>NUCLEOTIDE SEQUENCE [LARGE SCALE GENOMIC DNA]</scope>
    <source>
        <strain evidence="2 3">DSM 436</strain>
    </source>
</reference>
<keyword evidence="1" id="KW-1133">Transmembrane helix</keyword>
<dbReference type="AlphaFoldDB" id="A0A017SUH0"/>
<dbReference type="Proteomes" id="UP000019678">
    <property type="component" value="Unassembled WGS sequence"/>
</dbReference>